<evidence type="ECO:0000313" key="3">
    <source>
        <dbReference type="Proteomes" id="UP001479436"/>
    </source>
</evidence>
<proteinExistence type="predicted"/>
<protein>
    <submittedName>
        <fullName evidence="2">Uncharacterized protein</fullName>
    </submittedName>
</protein>
<sequence length="456" mass="49724">MYRSVPMSRSLFRASVIKGRLPNMSVARLTSSTTPPAPTSNCSQILSGFAGGSAVVAGGYGWYYFSGAKDVVNKFQSAYQTVQDIQAKAPPPGVVVNAAKSFAGPFLVSVPGAQTLLDQLQKLEDKHGPEIEKIWKETSDEVAKITAKGWDEESIKKVNELIKDKMGRIQELGKDILGEVGDQVLNAFPQVKEAVGGSLEELKALTGKGGEEAQELVTKTYADIKKVLDKGFNENTVEEINKLIKEKMEEAKKLLGKAGDVAWDKGLLLATPVLDKMPEVKKMLEQAQDSFADAAKKNGPQVKEMAQDLIAKLKKLSEKGINEKSLKEAKTLVEENLSKLKGLSGISDEAWKKAADVANPVLKKVPELKKIVDEGIEEMKTLAEKKGPEAFKIITDTYSEIQKIAEKGVGKDTVKEGKDLLEKKLKELKALKEEAKNEGENVAKDKASDAKKEIKK</sequence>
<feature type="region of interest" description="Disordered" evidence="1">
    <location>
        <begin position="435"/>
        <end position="456"/>
    </location>
</feature>
<dbReference type="Proteomes" id="UP001479436">
    <property type="component" value="Unassembled WGS sequence"/>
</dbReference>
<accession>A0ABR2VYF7</accession>
<keyword evidence="3" id="KW-1185">Reference proteome</keyword>
<comment type="caution">
    <text evidence="2">The sequence shown here is derived from an EMBL/GenBank/DDBJ whole genome shotgun (WGS) entry which is preliminary data.</text>
</comment>
<reference evidence="2 3" key="1">
    <citation type="submission" date="2023-04" db="EMBL/GenBank/DDBJ databases">
        <title>Genome of Basidiobolus ranarum AG-B5.</title>
        <authorList>
            <person name="Stajich J.E."/>
            <person name="Carter-House D."/>
            <person name="Gryganskyi A."/>
        </authorList>
    </citation>
    <scope>NUCLEOTIDE SEQUENCE [LARGE SCALE GENOMIC DNA]</scope>
    <source>
        <strain evidence="2 3">AG-B5</strain>
    </source>
</reference>
<dbReference type="EMBL" id="JASJQH010007355">
    <property type="protein sequence ID" value="KAK9710237.1"/>
    <property type="molecule type" value="Genomic_DNA"/>
</dbReference>
<evidence type="ECO:0000313" key="2">
    <source>
        <dbReference type="EMBL" id="KAK9710237.1"/>
    </source>
</evidence>
<evidence type="ECO:0000256" key="1">
    <source>
        <dbReference type="SAM" id="MobiDB-lite"/>
    </source>
</evidence>
<gene>
    <name evidence="2" type="ORF">K7432_008549</name>
</gene>
<name>A0ABR2VYF7_9FUNG</name>
<organism evidence="2 3">
    <name type="scientific">Basidiobolus ranarum</name>
    <dbReference type="NCBI Taxonomy" id="34480"/>
    <lineage>
        <taxon>Eukaryota</taxon>
        <taxon>Fungi</taxon>
        <taxon>Fungi incertae sedis</taxon>
        <taxon>Zoopagomycota</taxon>
        <taxon>Entomophthoromycotina</taxon>
        <taxon>Basidiobolomycetes</taxon>
        <taxon>Basidiobolales</taxon>
        <taxon>Basidiobolaceae</taxon>
        <taxon>Basidiobolus</taxon>
    </lineage>
</organism>